<proteinExistence type="inferred from homology"/>
<dbReference type="STRING" id="13249.T1HLT2"/>
<evidence type="ECO:0000256" key="6">
    <source>
        <dbReference type="ARBA" id="ARBA00023242"/>
    </source>
</evidence>
<protein>
    <submittedName>
        <fullName evidence="9">BZIP domain-containing protein</fullName>
    </submittedName>
</protein>
<feature type="region of interest" description="Disordered" evidence="8">
    <location>
        <begin position="527"/>
        <end position="570"/>
    </location>
</feature>
<evidence type="ECO:0000313" key="9">
    <source>
        <dbReference type="EnsemblMetazoa" id="RPRC005006-PA"/>
    </source>
</evidence>
<name>T1HLT2_RHOPR</name>
<evidence type="ECO:0000313" key="10">
    <source>
        <dbReference type="Proteomes" id="UP000015103"/>
    </source>
</evidence>
<dbReference type="InterPro" id="IPR004827">
    <property type="entry name" value="bZIP"/>
</dbReference>
<dbReference type="HOGENOM" id="CLU_445736_0_0_1"/>
<keyword evidence="5" id="KW-0804">Transcription</keyword>
<dbReference type="GO" id="GO:0000981">
    <property type="term" value="F:DNA-binding transcription factor activity, RNA polymerase II-specific"/>
    <property type="evidence" value="ECO:0007669"/>
    <property type="project" value="TreeGrafter"/>
</dbReference>
<keyword evidence="4" id="KW-0238">DNA-binding</keyword>
<keyword evidence="10" id="KW-1185">Reference proteome</keyword>
<evidence type="ECO:0000256" key="2">
    <source>
        <dbReference type="ARBA" id="ARBA00006079"/>
    </source>
</evidence>
<dbReference type="VEuPathDB" id="VectorBase:RPRC005006"/>
<dbReference type="Pfam" id="PF07716">
    <property type="entry name" value="bZIP_2"/>
    <property type="match status" value="1"/>
</dbReference>
<comment type="subcellular location">
    <subcellularLocation>
        <location evidence="1">Nucleus</location>
    </subcellularLocation>
</comment>
<dbReference type="PANTHER" id="PTHR11988">
    <property type="entry name" value="THYROTROPH EMBRYONIC FACTOR RELATED"/>
    <property type="match status" value="1"/>
</dbReference>
<sequence>MSFPSSTYWQSDSKEYKADNYNEWFTLCAEAIKCLDRLEGVSVDEIKSYLKKRRIYLNDTQISVALIRGLSANLIPTKSGKFLLSNHLKRNSFVQNKEKIKAEKVKSKKKKLNKKKIDRAWRHQFSIDVIRSHSECTDEIQKQKNLKSSGACETLTTHVTIPPDIITSREVAKGGELQTDSEDVEYTRISYPAYYNHIDETKQINLALLKKRKWLKSDRNKQRVKKMRIDKHQSSGFNKLNGNYSEVNMATTINDSCERWRGEQQKDWYQDDLDEYKPPRRKVEILEKKLNDYCSNVTSSCGSDSGIKYPKAILQKYSPSNDIESWEIDERELYDEKINEHLIKNVNFNVNNDCLECLKRKIKYEKKKNKKQKKNKEDIVELEILAAMLKISEPENLSNLPEPPVKPRKGKTHTPHFPISAAVSTPLLILQSGCSKDYTIVIAKFAEETASPILEHKSSNSQLSHTTAVKVYMCTQQGEMVRPNDLNGGESLVPPLMAPPLFLPPPPYPYSAPMLPLPQNELKTALRTVGSSRRPRSEKKPIPDEQKDERYYERRKRNNQAAKKSRDARRMREDQIALRASVLEHENAVLRAQVLTLREEAQSLSDNKIELLT</sequence>
<dbReference type="InParanoid" id="T1HLT2"/>
<dbReference type="FunFam" id="1.20.5.170:FF:000025">
    <property type="entry name" value="nuclear factor interleukin-3-regulated protein-like"/>
    <property type="match status" value="1"/>
</dbReference>
<organism evidence="9 10">
    <name type="scientific">Rhodnius prolixus</name>
    <name type="common">Triatomid bug</name>
    <dbReference type="NCBI Taxonomy" id="13249"/>
    <lineage>
        <taxon>Eukaryota</taxon>
        <taxon>Metazoa</taxon>
        <taxon>Ecdysozoa</taxon>
        <taxon>Arthropoda</taxon>
        <taxon>Hexapoda</taxon>
        <taxon>Insecta</taxon>
        <taxon>Pterygota</taxon>
        <taxon>Neoptera</taxon>
        <taxon>Paraneoptera</taxon>
        <taxon>Hemiptera</taxon>
        <taxon>Heteroptera</taxon>
        <taxon>Panheteroptera</taxon>
        <taxon>Cimicomorpha</taxon>
        <taxon>Reduviidae</taxon>
        <taxon>Triatominae</taxon>
        <taxon>Rhodnius</taxon>
    </lineage>
</organism>
<dbReference type="GO" id="GO:0005634">
    <property type="term" value="C:nucleus"/>
    <property type="evidence" value="ECO:0007669"/>
    <property type="project" value="UniProtKB-SubCell"/>
</dbReference>
<comment type="similarity">
    <text evidence="2">Belongs to the bZIP family. NFIL3 subfamily.</text>
</comment>
<dbReference type="CDD" id="cd14695">
    <property type="entry name" value="bZIP_HLF"/>
    <property type="match status" value="1"/>
</dbReference>
<dbReference type="InterPro" id="IPR040223">
    <property type="entry name" value="PAR_bZIP"/>
</dbReference>
<evidence type="ECO:0000256" key="5">
    <source>
        <dbReference type="ARBA" id="ARBA00023163"/>
    </source>
</evidence>
<reference evidence="9" key="1">
    <citation type="submission" date="2015-05" db="UniProtKB">
        <authorList>
            <consortium name="EnsemblMetazoa"/>
        </authorList>
    </citation>
    <scope>IDENTIFICATION</scope>
</reference>
<evidence type="ECO:0000256" key="1">
    <source>
        <dbReference type="ARBA" id="ARBA00004123"/>
    </source>
</evidence>
<dbReference type="EnsemblMetazoa" id="RPRC005006-RA">
    <property type="protein sequence ID" value="RPRC005006-PA"/>
    <property type="gene ID" value="RPRC005006"/>
</dbReference>
<dbReference type="GO" id="GO:0000978">
    <property type="term" value="F:RNA polymerase II cis-regulatory region sequence-specific DNA binding"/>
    <property type="evidence" value="ECO:0007669"/>
    <property type="project" value="TreeGrafter"/>
</dbReference>
<dbReference type="SMART" id="SM00338">
    <property type="entry name" value="BRLZ"/>
    <property type="match status" value="1"/>
</dbReference>
<dbReference type="eggNOG" id="KOG3119">
    <property type="taxonomic scope" value="Eukaryota"/>
</dbReference>
<keyword evidence="6" id="KW-0539">Nucleus</keyword>
<evidence type="ECO:0000256" key="8">
    <source>
        <dbReference type="SAM" id="MobiDB-lite"/>
    </source>
</evidence>
<dbReference type="Gene3D" id="1.20.5.170">
    <property type="match status" value="1"/>
</dbReference>
<accession>T1HLT2</accession>
<evidence type="ECO:0000256" key="7">
    <source>
        <dbReference type="SAM" id="Coils"/>
    </source>
</evidence>
<dbReference type="PROSITE" id="PS50217">
    <property type="entry name" value="BZIP"/>
    <property type="match status" value="1"/>
</dbReference>
<feature type="compositionally biased region" description="Basic and acidic residues" evidence="8">
    <location>
        <begin position="538"/>
        <end position="552"/>
    </location>
</feature>
<keyword evidence="7" id="KW-0175">Coiled coil</keyword>
<dbReference type="SUPFAM" id="SSF57959">
    <property type="entry name" value="Leucine zipper domain"/>
    <property type="match status" value="1"/>
</dbReference>
<feature type="coiled-coil region" evidence="7">
    <location>
        <begin position="580"/>
        <end position="607"/>
    </location>
</feature>
<evidence type="ECO:0000256" key="4">
    <source>
        <dbReference type="ARBA" id="ARBA00023125"/>
    </source>
</evidence>
<dbReference type="AlphaFoldDB" id="T1HLT2"/>
<dbReference type="EMBL" id="ACPB03012001">
    <property type="status" value="NOT_ANNOTATED_CDS"/>
    <property type="molecule type" value="Genomic_DNA"/>
</dbReference>
<evidence type="ECO:0000256" key="3">
    <source>
        <dbReference type="ARBA" id="ARBA00023015"/>
    </source>
</evidence>
<dbReference type="PANTHER" id="PTHR11988:SF55">
    <property type="entry name" value="BZIP DOMAIN-CONTAINING PROTEIN"/>
    <property type="match status" value="1"/>
</dbReference>
<dbReference type="EMBL" id="ACPB03012000">
    <property type="status" value="NOT_ANNOTATED_CDS"/>
    <property type="molecule type" value="Genomic_DNA"/>
</dbReference>
<keyword evidence="3" id="KW-0805">Transcription regulation</keyword>
<dbReference type="Proteomes" id="UP000015103">
    <property type="component" value="Unassembled WGS sequence"/>
</dbReference>
<dbReference type="InterPro" id="IPR046347">
    <property type="entry name" value="bZIP_sf"/>
</dbReference>